<dbReference type="GO" id="GO:0005886">
    <property type="term" value="C:plasma membrane"/>
    <property type="evidence" value="ECO:0007669"/>
    <property type="project" value="UniProtKB-SubCell"/>
</dbReference>
<gene>
    <name evidence="8" type="ORF">SAMN05660748_3794</name>
</gene>
<evidence type="ECO:0000256" key="4">
    <source>
        <dbReference type="ARBA" id="ARBA00023136"/>
    </source>
</evidence>
<name>A0A285VCA5_9ACTN</name>
<sequence length="447" mass="45671">MTRTAASPPTTGRSSTGLVLIGTAIVLTGLNLRTAVNSVGPVLEEIETALGVSSGVAGLITSLPVLAFAAIGFAGPPLSARFRDAHVLGGALLAMAAGMVLRSLAGSFWLFLVGTVLAMVGGALGNVLLPGLVKRYFPDRTGLMVGAYGTALSAGAAVVSVSTQPIADAVGTADGWRWGLGVWAGLALVAALVWLLVRATPGVSRASHVAVRMRDLVHSRLAIALTVFFGLQAMQAYVIVGWSAQYLRDAGLSAATAGLLLGVNSIVAIPVNALVPAMTVRPRAQWPLLSFFMCCYAAGWIGLWTAPLAAPWLWMVLLGLGLGTFSMVLTLFGLRARTPETTAALSTVAQGWGYLIAGAGPLLVGVLRGATGGYDGMFVLMLAGVAGLWTLGWLVTRPRFVDDEVNRAVPGWSSAGPAPAGTEVLESAGAEAPVSAHVTPGGGSPRG</sequence>
<feature type="transmembrane region" description="Helical" evidence="6">
    <location>
        <begin position="12"/>
        <end position="32"/>
    </location>
</feature>
<feature type="transmembrane region" description="Helical" evidence="6">
    <location>
        <begin position="286"/>
        <end position="306"/>
    </location>
</feature>
<evidence type="ECO:0000256" key="6">
    <source>
        <dbReference type="SAM" id="Phobius"/>
    </source>
</evidence>
<feature type="transmembrane region" description="Helical" evidence="6">
    <location>
        <begin position="108"/>
        <end position="129"/>
    </location>
</feature>
<feature type="transmembrane region" description="Helical" evidence="6">
    <location>
        <begin position="85"/>
        <end position="102"/>
    </location>
</feature>
<dbReference type="Proteomes" id="UP000219435">
    <property type="component" value="Unassembled WGS sequence"/>
</dbReference>
<feature type="transmembrane region" description="Helical" evidence="6">
    <location>
        <begin position="221"/>
        <end position="244"/>
    </location>
</feature>
<feature type="region of interest" description="Disordered" evidence="5">
    <location>
        <begin position="411"/>
        <end position="447"/>
    </location>
</feature>
<accession>A0A285VCA5</accession>
<feature type="transmembrane region" description="Helical" evidence="6">
    <location>
        <begin position="352"/>
        <end position="370"/>
    </location>
</feature>
<feature type="transmembrane region" description="Helical" evidence="6">
    <location>
        <begin position="250"/>
        <end position="274"/>
    </location>
</feature>
<evidence type="ECO:0000313" key="9">
    <source>
        <dbReference type="Proteomes" id="UP000219435"/>
    </source>
</evidence>
<dbReference type="InterPro" id="IPR036259">
    <property type="entry name" value="MFS_trans_sf"/>
</dbReference>
<feature type="transmembrane region" description="Helical" evidence="6">
    <location>
        <begin position="52"/>
        <end position="73"/>
    </location>
</feature>
<keyword evidence="3 6" id="KW-1133">Transmembrane helix</keyword>
<feature type="transmembrane region" description="Helical" evidence="6">
    <location>
        <begin position="312"/>
        <end position="332"/>
    </location>
</feature>
<dbReference type="PANTHER" id="PTHR23523">
    <property type="match status" value="1"/>
</dbReference>
<proteinExistence type="predicted"/>
<evidence type="ECO:0000313" key="8">
    <source>
        <dbReference type="EMBL" id="SOC51633.1"/>
    </source>
</evidence>
<dbReference type="OrthoDB" id="5317164at2"/>
<dbReference type="GO" id="GO:0022857">
    <property type="term" value="F:transmembrane transporter activity"/>
    <property type="evidence" value="ECO:0007669"/>
    <property type="project" value="InterPro"/>
</dbReference>
<keyword evidence="2 6" id="KW-0812">Transmembrane</keyword>
<evidence type="ECO:0000256" key="2">
    <source>
        <dbReference type="ARBA" id="ARBA00022692"/>
    </source>
</evidence>
<dbReference type="PANTHER" id="PTHR23523:SF2">
    <property type="entry name" value="2-NITROIMIDAZOLE TRANSPORTER"/>
    <property type="match status" value="1"/>
</dbReference>
<dbReference type="InterPro" id="IPR020846">
    <property type="entry name" value="MFS_dom"/>
</dbReference>
<feature type="domain" description="Major facilitator superfamily (MFS) profile" evidence="7">
    <location>
        <begin position="17"/>
        <end position="401"/>
    </location>
</feature>
<protein>
    <submittedName>
        <fullName evidence="8">MFS transporter, CP family, cyanate transporter</fullName>
    </submittedName>
</protein>
<dbReference type="SUPFAM" id="SSF103473">
    <property type="entry name" value="MFS general substrate transporter"/>
    <property type="match status" value="1"/>
</dbReference>
<evidence type="ECO:0000256" key="1">
    <source>
        <dbReference type="ARBA" id="ARBA00004651"/>
    </source>
</evidence>
<feature type="transmembrane region" description="Helical" evidence="6">
    <location>
        <begin position="180"/>
        <end position="200"/>
    </location>
</feature>
<feature type="transmembrane region" description="Helical" evidence="6">
    <location>
        <begin position="376"/>
        <end position="395"/>
    </location>
</feature>
<dbReference type="InterPro" id="IPR011701">
    <property type="entry name" value="MFS"/>
</dbReference>
<comment type="subcellular location">
    <subcellularLocation>
        <location evidence="1">Cell membrane</location>
        <topology evidence="1">Multi-pass membrane protein</topology>
    </subcellularLocation>
</comment>
<dbReference type="InterPro" id="IPR052524">
    <property type="entry name" value="MFS_Cyanate_Porter"/>
</dbReference>
<organism evidence="8 9">
    <name type="scientific">Blastococcus aggregatus</name>
    <dbReference type="NCBI Taxonomy" id="38502"/>
    <lineage>
        <taxon>Bacteria</taxon>
        <taxon>Bacillati</taxon>
        <taxon>Actinomycetota</taxon>
        <taxon>Actinomycetes</taxon>
        <taxon>Geodermatophilales</taxon>
        <taxon>Geodermatophilaceae</taxon>
        <taxon>Blastococcus</taxon>
    </lineage>
</organism>
<evidence type="ECO:0000259" key="7">
    <source>
        <dbReference type="PROSITE" id="PS50850"/>
    </source>
</evidence>
<keyword evidence="4 6" id="KW-0472">Membrane</keyword>
<dbReference type="Pfam" id="PF07690">
    <property type="entry name" value="MFS_1"/>
    <property type="match status" value="1"/>
</dbReference>
<dbReference type="EMBL" id="OBQI01000006">
    <property type="protein sequence ID" value="SOC51633.1"/>
    <property type="molecule type" value="Genomic_DNA"/>
</dbReference>
<dbReference type="PROSITE" id="PS50850">
    <property type="entry name" value="MFS"/>
    <property type="match status" value="1"/>
</dbReference>
<feature type="transmembrane region" description="Helical" evidence="6">
    <location>
        <begin position="141"/>
        <end position="160"/>
    </location>
</feature>
<dbReference type="CDD" id="cd17339">
    <property type="entry name" value="MFS_NIMT_CynX_like"/>
    <property type="match status" value="1"/>
</dbReference>
<evidence type="ECO:0000256" key="5">
    <source>
        <dbReference type="SAM" id="MobiDB-lite"/>
    </source>
</evidence>
<reference evidence="9" key="1">
    <citation type="submission" date="2017-08" db="EMBL/GenBank/DDBJ databases">
        <authorList>
            <person name="Varghese N."/>
            <person name="Submissions S."/>
        </authorList>
    </citation>
    <scope>NUCLEOTIDE SEQUENCE [LARGE SCALE GENOMIC DNA]</scope>
    <source>
        <strain evidence="9">DSM 4725</strain>
    </source>
</reference>
<dbReference type="Gene3D" id="1.20.1250.20">
    <property type="entry name" value="MFS general substrate transporter like domains"/>
    <property type="match status" value="1"/>
</dbReference>
<dbReference type="RefSeq" id="WP_097196560.1">
    <property type="nucleotide sequence ID" value="NZ_OBQI01000006.1"/>
</dbReference>
<evidence type="ECO:0000256" key="3">
    <source>
        <dbReference type="ARBA" id="ARBA00022989"/>
    </source>
</evidence>
<dbReference type="AlphaFoldDB" id="A0A285VCA5"/>
<keyword evidence="9" id="KW-1185">Reference proteome</keyword>